<evidence type="ECO:0000256" key="7">
    <source>
        <dbReference type="ARBA" id="ARBA00023180"/>
    </source>
</evidence>
<keyword evidence="8" id="KW-0479">Metal-binding</keyword>
<dbReference type="GO" id="GO:0046872">
    <property type="term" value="F:metal ion binding"/>
    <property type="evidence" value="ECO:0007669"/>
    <property type="project" value="UniProtKB-KW"/>
</dbReference>
<feature type="transmembrane region" description="Helical" evidence="11">
    <location>
        <begin position="224"/>
        <end position="244"/>
    </location>
</feature>
<evidence type="ECO:0000256" key="10">
    <source>
        <dbReference type="RuleBase" id="RU003732"/>
    </source>
</evidence>
<dbReference type="GO" id="GO:0005886">
    <property type="term" value="C:plasma membrane"/>
    <property type="evidence" value="ECO:0007669"/>
    <property type="project" value="TreeGrafter"/>
</dbReference>
<dbReference type="PRINTS" id="PR00176">
    <property type="entry name" value="NANEUSMPORT"/>
</dbReference>
<dbReference type="PANTHER" id="PTHR11616">
    <property type="entry name" value="SODIUM/CHLORIDE DEPENDENT TRANSPORTER"/>
    <property type="match status" value="1"/>
</dbReference>
<dbReference type="PROSITE" id="PS00610">
    <property type="entry name" value="NA_NEUROTRAN_SYMP_1"/>
    <property type="match status" value="1"/>
</dbReference>
<feature type="transmembrane region" description="Helical" evidence="11">
    <location>
        <begin position="437"/>
        <end position="461"/>
    </location>
</feature>
<evidence type="ECO:0000313" key="12">
    <source>
        <dbReference type="EMBL" id="KAK6173362.1"/>
    </source>
</evidence>
<comment type="subcellular location">
    <subcellularLocation>
        <location evidence="1">Membrane</location>
        <topology evidence="1">Multi-pass membrane protein</topology>
    </subcellularLocation>
</comment>
<comment type="similarity">
    <text evidence="2 10">Belongs to the sodium:neurotransmitter symporter (SNF) (TC 2.A.22) family.</text>
</comment>
<evidence type="ECO:0000256" key="8">
    <source>
        <dbReference type="PIRSR" id="PIRSR600175-1"/>
    </source>
</evidence>
<dbReference type="PANTHER" id="PTHR11616:SF321">
    <property type="entry name" value="SODIUM-DEPENDENT NUTRIENT AMINO ACID TRANSPORTER 1-RELATED"/>
    <property type="match status" value="1"/>
</dbReference>
<keyword evidence="6 11" id="KW-0472">Membrane</keyword>
<feature type="binding site" evidence="8">
    <location>
        <position position="11"/>
    </location>
    <ligand>
        <name>Na(+)</name>
        <dbReference type="ChEBI" id="CHEBI:29101"/>
        <label>1</label>
    </ligand>
</feature>
<feature type="transmembrane region" description="Helical" evidence="11">
    <location>
        <begin position="195"/>
        <end position="215"/>
    </location>
</feature>
<keyword evidence="3 10" id="KW-0813">Transport</keyword>
<feature type="transmembrane region" description="Helical" evidence="11">
    <location>
        <begin position="407"/>
        <end position="431"/>
    </location>
</feature>
<name>A0AAN8JA07_PATCE</name>
<evidence type="ECO:0000256" key="11">
    <source>
        <dbReference type="SAM" id="Phobius"/>
    </source>
</evidence>
<feature type="disulfide bond" evidence="9">
    <location>
        <begin position="114"/>
        <end position="123"/>
    </location>
</feature>
<dbReference type="Pfam" id="PF00209">
    <property type="entry name" value="SNF"/>
    <property type="match status" value="1"/>
</dbReference>
<feature type="transmembrane region" description="Helical" evidence="11">
    <location>
        <begin position="515"/>
        <end position="541"/>
    </location>
</feature>
<dbReference type="Proteomes" id="UP001347796">
    <property type="component" value="Unassembled WGS sequence"/>
</dbReference>
<feature type="transmembrane region" description="Helical" evidence="11">
    <location>
        <begin position="75"/>
        <end position="102"/>
    </location>
</feature>
<dbReference type="AlphaFoldDB" id="A0AAN8JA07"/>
<feature type="binding site" evidence="8">
    <location>
        <position position="16"/>
    </location>
    <ligand>
        <name>Na(+)</name>
        <dbReference type="ChEBI" id="CHEBI:29101"/>
        <label>1</label>
    </ligand>
</feature>
<keyword evidence="8" id="KW-0915">Sodium</keyword>
<gene>
    <name evidence="12" type="ORF">SNE40_016830</name>
</gene>
<keyword evidence="9" id="KW-1015">Disulfide bond</keyword>
<dbReference type="GO" id="GO:0089718">
    <property type="term" value="P:amino acid import across plasma membrane"/>
    <property type="evidence" value="ECO:0007669"/>
    <property type="project" value="TreeGrafter"/>
</dbReference>
<dbReference type="PROSITE" id="PS00754">
    <property type="entry name" value="NA_NEUROTRAN_SYMP_2"/>
    <property type="match status" value="1"/>
</dbReference>
<keyword evidence="4 10" id="KW-0812">Transmembrane</keyword>
<evidence type="ECO:0000313" key="13">
    <source>
        <dbReference type="Proteomes" id="UP001347796"/>
    </source>
</evidence>
<keyword evidence="7" id="KW-0325">Glycoprotein</keyword>
<evidence type="ECO:0000256" key="5">
    <source>
        <dbReference type="ARBA" id="ARBA00022989"/>
    </source>
</evidence>
<protein>
    <recommendedName>
        <fullName evidence="10">Transporter</fullName>
    </recommendedName>
</protein>
<evidence type="ECO:0000256" key="2">
    <source>
        <dbReference type="ARBA" id="ARBA00006459"/>
    </source>
</evidence>
<organism evidence="12 13">
    <name type="scientific">Patella caerulea</name>
    <name type="common">Rayed Mediterranean limpet</name>
    <dbReference type="NCBI Taxonomy" id="87958"/>
    <lineage>
        <taxon>Eukaryota</taxon>
        <taxon>Metazoa</taxon>
        <taxon>Spiralia</taxon>
        <taxon>Lophotrochozoa</taxon>
        <taxon>Mollusca</taxon>
        <taxon>Gastropoda</taxon>
        <taxon>Patellogastropoda</taxon>
        <taxon>Patelloidea</taxon>
        <taxon>Patellidae</taxon>
        <taxon>Patella</taxon>
    </lineage>
</organism>
<feature type="transmembrane region" description="Helical" evidence="11">
    <location>
        <begin position="29"/>
        <end position="54"/>
    </location>
</feature>
<feature type="transmembrane region" description="Helical" evidence="11">
    <location>
        <begin position="365"/>
        <end position="386"/>
    </location>
</feature>
<evidence type="ECO:0000256" key="1">
    <source>
        <dbReference type="ARBA" id="ARBA00004141"/>
    </source>
</evidence>
<accession>A0AAN8JA07</accession>
<feature type="transmembrane region" description="Helical" evidence="11">
    <location>
        <begin position="306"/>
        <end position="331"/>
    </location>
</feature>
<sequence>MDFLLSCIGYAVGLGNIWRFPYLCYKSGGGAFLIPYLFFMIIIGMPLLFMEITFGQFASLSPITIWRISPLFKGVGYGMVIISGIVCIYYNIIIAWTLYYLFVSMQSTLPWSNCDNDWNTEQCALREHGNNTILSNYSTNGNLTTLFNDTFTSINGTVISVMSNATTMSRVPPSKEFWQRAVLQITDGIEDIGGIRWELLGCLALAWVVIFLCLCKGVQSSGRVVYVTATFPYLVLIILLVRGVTLPGAMDGLRFYLIPDWDKLFTLQVWGDAAVQIFYSMGMAWGGLITMSSYNKFHNNVYRDAIIVPLMNSGTSVFAGLVIFSVLGFMAKETGVDISEVATQGPGLTFVAYPSAVARLPISPLWAVLFFLMLFTIGLDSQFGMFETMTSAFVDEFPRFLKHKKMVFTVGMCLVEFVLGIPCVTQGGVYILQIMDWYASSFSLMLLSLTECVVIAWIYGADRFYKDIELMIGYQPGPWWKICWKYITPTLIMAIWIFSVFSMKPVSYGDYQYPTWAISIGWALSVVSILPLPIVAVYEIYKEDGPLLQRIKKLIQPAENWGPALDKHRDEYLATLEPSKRPTYREVTAPIYLPTTLPTIKEKCSSPIPEQVTLLGVCDQLPVSKC</sequence>
<evidence type="ECO:0000256" key="3">
    <source>
        <dbReference type="ARBA" id="ARBA00022448"/>
    </source>
</evidence>
<keyword evidence="13" id="KW-1185">Reference proteome</keyword>
<reference evidence="12 13" key="1">
    <citation type="submission" date="2024-01" db="EMBL/GenBank/DDBJ databases">
        <title>The genome of the rayed Mediterranean limpet Patella caerulea (Linnaeus, 1758).</title>
        <authorList>
            <person name="Anh-Thu Weber A."/>
            <person name="Halstead-Nussloch G."/>
        </authorList>
    </citation>
    <scope>NUCLEOTIDE SEQUENCE [LARGE SCALE GENOMIC DNA]</scope>
    <source>
        <strain evidence="12">AATW-2023a</strain>
        <tissue evidence="12">Whole specimen</tissue>
    </source>
</reference>
<dbReference type="EMBL" id="JAZGQO010000011">
    <property type="protein sequence ID" value="KAK6173362.1"/>
    <property type="molecule type" value="Genomic_DNA"/>
</dbReference>
<feature type="binding site" evidence="8">
    <location>
        <position position="12"/>
    </location>
    <ligand>
        <name>Na(+)</name>
        <dbReference type="ChEBI" id="CHEBI:29101"/>
        <label>1</label>
    </ligand>
</feature>
<dbReference type="SUPFAM" id="SSF161070">
    <property type="entry name" value="SNF-like"/>
    <property type="match status" value="1"/>
</dbReference>
<feature type="transmembrane region" description="Helical" evidence="11">
    <location>
        <begin position="273"/>
        <end position="294"/>
    </location>
</feature>
<feature type="binding site" evidence="8">
    <location>
        <position position="9"/>
    </location>
    <ligand>
        <name>Na(+)</name>
        <dbReference type="ChEBI" id="CHEBI:29101"/>
        <label>1</label>
    </ligand>
</feature>
<keyword evidence="5 11" id="KW-1133">Transmembrane helix</keyword>
<feature type="binding site" evidence="8">
    <location>
        <position position="312"/>
    </location>
    <ligand>
        <name>Na(+)</name>
        <dbReference type="ChEBI" id="CHEBI:29101"/>
        <label>1</label>
    </ligand>
</feature>
<dbReference type="InterPro" id="IPR000175">
    <property type="entry name" value="Na/ntran_symport"/>
</dbReference>
<dbReference type="InterPro" id="IPR037272">
    <property type="entry name" value="SNS_sf"/>
</dbReference>
<proteinExistence type="inferred from homology"/>
<feature type="binding site" evidence="8">
    <location>
        <position position="381"/>
    </location>
    <ligand>
        <name>Na(+)</name>
        <dbReference type="ChEBI" id="CHEBI:29101"/>
        <label>1</label>
    </ligand>
</feature>
<evidence type="ECO:0000256" key="4">
    <source>
        <dbReference type="ARBA" id="ARBA00022692"/>
    </source>
</evidence>
<keyword evidence="10" id="KW-0769">Symport</keyword>
<dbReference type="PROSITE" id="PS50267">
    <property type="entry name" value="NA_NEUROTRAN_SYMP_3"/>
    <property type="match status" value="1"/>
</dbReference>
<dbReference type="GO" id="GO:0005283">
    <property type="term" value="F:amino acid:sodium symporter activity"/>
    <property type="evidence" value="ECO:0007669"/>
    <property type="project" value="TreeGrafter"/>
</dbReference>
<feature type="binding site" evidence="8">
    <location>
        <position position="280"/>
    </location>
    <ligand>
        <name>Na(+)</name>
        <dbReference type="ChEBI" id="CHEBI:29101"/>
        <label>1</label>
    </ligand>
</feature>
<feature type="transmembrane region" description="Helical" evidence="11">
    <location>
        <begin position="482"/>
        <end position="503"/>
    </location>
</feature>
<comment type="caution">
    <text evidence="12">The sequence shown here is derived from an EMBL/GenBank/DDBJ whole genome shotgun (WGS) entry which is preliminary data.</text>
</comment>
<evidence type="ECO:0000256" key="9">
    <source>
        <dbReference type="PIRSR" id="PIRSR600175-2"/>
    </source>
</evidence>
<evidence type="ECO:0000256" key="6">
    <source>
        <dbReference type="ARBA" id="ARBA00023136"/>
    </source>
</evidence>
<feature type="binding site" evidence="8">
    <location>
        <position position="380"/>
    </location>
    <ligand>
        <name>Na(+)</name>
        <dbReference type="ChEBI" id="CHEBI:29101"/>
        <label>1</label>
    </ligand>
</feature>